<protein>
    <submittedName>
        <fullName evidence="7">ABC transporter permease</fullName>
    </submittedName>
</protein>
<feature type="transmembrane region" description="Helical" evidence="6">
    <location>
        <begin position="118"/>
        <end position="138"/>
    </location>
</feature>
<name>A0A4P6FJY3_9MICO</name>
<feature type="transmembrane region" description="Helical" evidence="6">
    <location>
        <begin position="61"/>
        <end position="78"/>
    </location>
</feature>
<evidence type="ECO:0000313" key="7">
    <source>
        <dbReference type="EMBL" id="QAY70928.1"/>
    </source>
</evidence>
<feature type="transmembrane region" description="Helical" evidence="6">
    <location>
        <begin position="37"/>
        <end position="55"/>
    </location>
</feature>
<dbReference type="Proteomes" id="UP000292118">
    <property type="component" value="Chromosome"/>
</dbReference>
<evidence type="ECO:0000256" key="4">
    <source>
        <dbReference type="ARBA" id="ARBA00022989"/>
    </source>
</evidence>
<feature type="transmembrane region" description="Helical" evidence="6">
    <location>
        <begin position="90"/>
        <end position="112"/>
    </location>
</feature>
<dbReference type="EMBL" id="CP035493">
    <property type="protein sequence ID" value="QAY70928.1"/>
    <property type="molecule type" value="Genomic_DNA"/>
</dbReference>
<feature type="transmembrane region" description="Helical" evidence="6">
    <location>
        <begin position="6"/>
        <end position="25"/>
    </location>
</feature>
<organism evidence="7 8">
    <name type="scientific">Xylanimonas protaetiae</name>
    <dbReference type="NCBI Taxonomy" id="2509457"/>
    <lineage>
        <taxon>Bacteria</taxon>
        <taxon>Bacillati</taxon>
        <taxon>Actinomycetota</taxon>
        <taxon>Actinomycetes</taxon>
        <taxon>Micrococcales</taxon>
        <taxon>Promicromonosporaceae</taxon>
        <taxon>Xylanimonas</taxon>
    </lineage>
</organism>
<feature type="transmembrane region" description="Helical" evidence="6">
    <location>
        <begin position="215"/>
        <end position="237"/>
    </location>
</feature>
<dbReference type="PANTHER" id="PTHR30028">
    <property type="entry name" value="UPF0014 INNER MEMBRANE PROTEIN YBBM-RELATED"/>
    <property type="match status" value="1"/>
</dbReference>
<evidence type="ECO:0000256" key="3">
    <source>
        <dbReference type="ARBA" id="ARBA00022692"/>
    </source>
</evidence>
<accession>A0A4P6FJY3</accession>
<proteinExistence type="inferred from homology"/>
<evidence type="ECO:0000256" key="5">
    <source>
        <dbReference type="ARBA" id="ARBA00023136"/>
    </source>
</evidence>
<dbReference type="Pfam" id="PF03649">
    <property type="entry name" value="UPF0014"/>
    <property type="match status" value="1"/>
</dbReference>
<dbReference type="GO" id="GO:0005886">
    <property type="term" value="C:plasma membrane"/>
    <property type="evidence" value="ECO:0007669"/>
    <property type="project" value="TreeGrafter"/>
</dbReference>
<dbReference type="PANTHER" id="PTHR30028:SF0">
    <property type="entry name" value="PROTEIN ALUMINUM SENSITIVE 3"/>
    <property type="match status" value="1"/>
</dbReference>
<keyword evidence="5 6" id="KW-0472">Membrane</keyword>
<dbReference type="OrthoDB" id="3212530at2"/>
<dbReference type="InterPro" id="IPR005226">
    <property type="entry name" value="UPF0014_fam"/>
</dbReference>
<evidence type="ECO:0000256" key="2">
    <source>
        <dbReference type="ARBA" id="ARBA00005268"/>
    </source>
</evidence>
<evidence type="ECO:0000256" key="1">
    <source>
        <dbReference type="ARBA" id="ARBA00004141"/>
    </source>
</evidence>
<dbReference type="AlphaFoldDB" id="A0A4P6FJY3"/>
<reference evidence="7 8" key="1">
    <citation type="submission" date="2019-01" db="EMBL/GenBank/DDBJ databases">
        <title>Genome sequencing of strain FW10M-9.</title>
        <authorList>
            <person name="Heo J."/>
            <person name="Kim S.-J."/>
            <person name="Kim J.-S."/>
            <person name="Hong S.-B."/>
            <person name="Kwon S.-W."/>
        </authorList>
    </citation>
    <scope>NUCLEOTIDE SEQUENCE [LARGE SCALE GENOMIC DNA]</scope>
    <source>
        <strain evidence="7 8">FW10M-9</strain>
    </source>
</reference>
<evidence type="ECO:0000313" key="8">
    <source>
        <dbReference type="Proteomes" id="UP000292118"/>
    </source>
</evidence>
<comment type="similarity">
    <text evidence="2">Belongs to the UPF0014 family.</text>
</comment>
<dbReference type="KEGG" id="xya:ET471_13585"/>
<gene>
    <name evidence="7" type="ORF">ET471_13585</name>
</gene>
<evidence type="ECO:0000256" key="6">
    <source>
        <dbReference type="SAM" id="Phobius"/>
    </source>
</evidence>
<keyword evidence="8" id="KW-1185">Reference proteome</keyword>
<keyword evidence="4 6" id="KW-1133">Transmembrane helix</keyword>
<keyword evidence="3 6" id="KW-0812">Transmembrane</keyword>
<comment type="subcellular location">
    <subcellularLocation>
        <location evidence="1">Membrane</location>
        <topology evidence="1">Multi-pass membrane protein</topology>
    </subcellularLocation>
</comment>
<sequence length="248" mass="25165">MSETLLRTAAGVLVLVVITVTVLAAARVPRRWAPGWAVLRGAVQLAAISLVLRGVIGEARWVGAAVAVMFAVAATTVARRLGFTWRRLGLVAAAMAAGVLLALGAAFTTGAVDPTPRYVLALGGIVIGGSMTTATLAGRRLLATTQARWPEVEGWLALGAAPRQATAAIAREAAGEALVPAIDQTRTTGLVTLPGAFVGAIFGGASPLEAGRFQIVVLAAILAAGSVTAVLLLHALAPVRTRPQPPAP</sequence>